<sequence>MAFLTAVASLGFPFTNNQLRTSSNSRNKATIQDGRVAVQQVQGRQGQNYSGTTYKGNATSSKGNTTSGHTEDLDTYDSDCDDLSAAQAVLMANISNYGSNIISESRSKMFEIQKDPEAIKQNISHEPIDYEKLNRLTKDFGKRFTPQQELSTEQAFWLYISNPTIESSSTPPVRVEVPSELPKVSLVNESLKKLKFQLAQFDYVVKKRTTPNGLTEGELRFEHTKAVFNNEVIPFLKSLKNIFNVFDKDLLNEITKVQTIFDQMEAAVQQSSVDKQCLEIANKELLLENDRLSIQIMYQDTESTVMSCMSLNVDCMNVVIQRSEPCEKCLNPDAEFSKSKQASKPELQSMTSGHISSGLDLTYAPSTITTQQPSEGELDLLFEAMYDDYIGGQPSATARTILPAQEPQVRQSSTASTTIADTAPIPTNSSFHATNIPISSQDVDELNPNAMVDGNTIVNPFANSFTNAVALSSHQNVDPLNMHTFYQPYPYEFQWTKDHPLE</sequence>
<accession>A0A699HH54</accession>
<proteinExistence type="predicted"/>
<feature type="compositionally biased region" description="Polar residues" evidence="1">
    <location>
        <begin position="48"/>
        <end position="68"/>
    </location>
</feature>
<evidence type="ECO:0000313" key="2">
    <source>
        <dbReference type="EMBL" id="GEY15173.1"/>
    </source>
</evidence>
<protein>
    <submittedName>
        <fullName evidence="2">Uncharacterized protein</fullName>
    </submittedName>
</protein>
<comment type="caution">
    <text evidence="2">The sequence shown here is derived from an EMBL/GenBank/DDBJ whole genome shotgun (WGS) entry which is preliminary data.</text>
</comment>
<evidence type="ECO:0000256" key="1">
    <source>
        <dbReference type="SAM" id="MobiDB-lite"/>
    </source>
</evidence>
<gene>
    <name evidence="2" type="ORF">Tci_387147</name>
</gene>
<name>A0A699HH54_TANCI</name>
<reference evidence="2" key="1">
    <citation type="journal article" date="2019" name="Sci. Rep.">
        <title>Draft genome of Tanacetum cinerariifolium, the natural source of mosquito coil.</title>
        <authorList>
            <person name="Yamashiro T."/>
            <person name="Shiraishi A."/>
            <person name="Satake H."/>
            <person name="Nakayama K."/>
        </authorList>
    </citation>
    <scope>NUCLEOTIDE SEQUENCE</scope>
</reference>
<dbReference type="AlphaFoldDB" id="A0A699HH54"/>
<feature type="region of interest" description="Disordered" evidence="1">
    <location>
        <begin position="42"/>
        <end position="72"/>
    </location>
</feature>
<dbReference type="EMBL" id="BKCJ010155727">
    <property type="protein sequence ID" value="GEY15173.1"/>
    <property type="molecule type" value="Genomic_DNA"/>
</dbReference>
<organism evidence="2">
    <name type="scientific">Tanacetum cinerariifolium</name>
    <name type="common">Dalmatian daisy</name>
    <name type="synonym">Chrysanthemum cinerariifolium</name>
    <dbReference type="NCBI Taxonomy" id="118510"/>
    <lineage>
        <taxon>Eukaryota</taxon>
        <taxon>Viridiplantae</taxon>
        <taxon>Streptophyta</taxon>
        <taxon>Embryophyta</taxon>
        <taxon>Tracheophyta</taxon>
        <taxon>Spermatophyta</taxon>
        <taxon>Magnoliopsida</taxon>
        <taxon>eudicotyledons</taxon>
        <taxon>Gunneridae</taxon>
        <taxon>Pentapetalae</taxon>
        <taxon>asterids</taxon>
        <taxon>campanulids</taxon>
        <taxon>Asterales</taxon>
        <taxon>Asteraceae</taxon>
        <taxon>Asteroideae</taxon>
        <taxon>Anthemideae</taxon>
        <taxon>Anthemidinae</taxon>
        <taxon>Tanacetum</taxon>
    </lineage>
</organism>